<dbReference type="InterPro" id="IPR027417">
    <property type="entry name" value="P-loop_NTPase"/>
</dbReference>
<dbReference type="PRINTS" id="PR00364">
    <property type="entry name" value="DISEASERSIST"/>
</dbReference>
<proteinExistence type="predicted"/>
<dbReference type="Gene3D" id="3.40.50.300">
    <property type="entry name" value="P-loop containing nucleotide triphosphate hydrolases"/>
    <property type="match status" value="1"/>
</dbReference>
<dbReference type="InterPro" id="IPR041118">
    <property type="entry name" value="Rx_N"/>
</dbReference>
<dbReference type="FunFam" id="3.40.50.300:FF:001091">
    <property type="entry name" value="Probable disease resistance protein At1g61300"/>
    <property type="match status" value="1"/>
</dbReference>
<feature type="domain" description="NB-ARC" evidence="5">
    <location>
        <begin position="171"/>
        <end position="346"/>
    </location>
</feature>
<reference evidence="8 9" key="1">
    <citation type="journal article" date="2023" name="Hortic Res">
        <title>Pangenome of water caltrop reveals structural variations and asymmetric subgenome divergence after allopolyploidization.</title>
        <authorList>
            <person name="Zhang X."/>
            <person name="Chen Y."/>
            <person name="Wang L."/>
            <person name="Yuan Y."/>
            <person name="Fang M."/>
            <person name="Shi L."/>
            <person name="Lu R."/>
            <person name="Comes H.P."/>
            <person name="Ma Y."/>
            <person name="Chen Y."/>
            <person name="Huang G."/>
            <person name="Zhou Y."/>
            <person name="Zheng Z."/>
            <person name="Qiu Y."/>
        </authorList>
    </citation>
    <scope>NUCLEOTIDE SEQUENCE [LARGE SCALE GENOMIC DNA]</scope>
    <source>
        <tissue evidence="8">Roots</tissue>
    </source>
</reference>
<dbReference type="Pfam" id="PF00931">
    <property type="entry name" value="NB-ARC"/>
    <property type="match status" value="1"/>
</dbReference>
<dbReference type="GO" id="GO:0005524">
    <property type="term" value="F:ATP binding"/>
    <property type="evidence" value="ECO:0007669"/>
    <property type="project" value="UniProtKB-KW"/>
</dbReference>
<keyword evidence="1" id="KW-0677">Repeat</keyword>
<evidence type="ECO:0000259" key="5">
    <source>
        <dbReference type="Pfam" id="PF00931"/>
    </source>
</evidence>
<dbReference type="Proteomes" id="UP001345219">
    <property type="component" value="Chromosome 12"/>
</dbReference>
<dbReference type="Gene3D" id="1.10.10.10">
    <property type="entry name" value="Winged helix-like DNA-binding domain superfamily/Winged helix DNA-binding domain"/>
    <property type="match status" value="1"/>
</dbReference>
<dbReference type="InterPro" id="IPR036388">
    <property type="entry name" value="WH-like_DNA-bd_sf"/>
</dbReference>
<dbReference type="InterPro" id="IPR038005">
    <property type="entry name" value="RX-like_CC"/>
</dbReference>
<gene>
    <name evidence="8" type="ORF">SAY87_015453</name>
</gene>
<evidence type="ECO:0000313" key="9">
    <source>
        <dbReference type="Proteomes" id="UP001345219"/>
    </source>
</evidence>
<feature type="domain" description="Disease resistance protein winged helix" evidence="7">
    <location>
        <begin position="430"/>
        <end position="504"/>
    </location>
</feature>
<evidence type="ECO:0008006" key="10">
    <source>
        <dbReference type="Google" id="ProtNLM"/>
    </source>
</evidence>
<keyword evidence="3" id="KW-0611">Plant defense</keyword>
<dbReference type="Gene3D" id="1.20.5.4130">
    <property type="match status" value="1"/>
</dbReference>
<dbReference type="FunFam" id="1.10.10.10:FF:000322">
    <property type="entry name" value="Probable disease resistance protein At1g63360"/>
    <property type="match status" value="1"/>
</dbReference>
<dbReference type="InterPro" id="IPR042197">
    <property type="entry name" value="Apaf_helical"/>
</dbReference>
<dbReference type="EMBL" id="JAXIOK010000019">
    <property type="protein sequence ID" value="KAK4748867.1"/>
    <property type="molecule type" value="Genomic_DNA"/>
</dbReference>
<sequence length="571" mass="65126">MAEVILGSVVQSLTERVLLFLSNEIRLIHGVEPDLEKLQSTLSVIHGVLQDAEKRQVNDQSLKNWLKRLQDLAYEADDLLDDFNTEAIHPKSVVGGGKKLVSKVLHLFSSSNQFNMARRIRDLNEKLDVLIKDSERFNLTCIRENPSSMDLHRNRPLTVPCDYERYVVGRDDDKKRVMDFLLNPNFEEKLSILPIVGIGGMGKTTLARLVFKDERLKDHFQQKIWVCVSTNFMVQDILRKILQGCVEESKKGKIAGMEIDELHDNLRAELGEKKFLLVLDDVWNENMSKGLELQNHLPHGAKGSKMLVTTRSSLVANTMAKKWQELSGLSEAESLTLLMKMVGKEEYEWKNRDLEAIAKGILKKCGGVPLAIMTIGRLLSFRFTEGEWSDFLNEDFSRIEQEEGDIMPTLKISYDFLPSHLKQCFAYCCLFPKDYKLDPNELVRLWMAQGFILKSSTTSKKTLHDVGKEYFKELVWRSFFQDIERDSLGNITECKIHDLMHDLATIVAGDSCTTIINNNSLAKEVRHVSMVDTESCNLIELVPRSRNPVAKGLEWGYLIIEEAACTTSSFC</sequence>
<dbReference type="Pfam" id="PF23559">
    <property type="entry name" value="WHD_DRP"/>
    <property type="match status" value="1"/>
</dbReference>
<comment type="caution">
    <text evidence="8">The sequence shown here is derived from an EMBL/GenBank/DDBJ whole genome shotgun (WGS) entry which is preliminary data.</text>
</comment>
<dbReference type="AlphaFoldDB" id="A0AAN7JLD6"/>
<dbReference type="Gene3D" id="1.10.8.430">
    <property type="entry name" value="Helical domain of apoptotic protease-activating factors"/>
    <property type="match status" value="1"/>
</dbReference>
<evidence type="ECO:0000256" key="1">
    <source>
        <dbReference type="ARBA" id="ARBA00022737"/>
    </source>
</evidence>
<evidence type="ECO:0000313" key="8">
    <source>
        <dbReference type="EMBL" id="KAK4748867.1"/>
    </source>
</evidence>
<feature type="domain" description="Disease resistance N-terminal" evidence="6">
    <location>
        <begin position="9"/>
        <end position="96"/>
    </location>
</feature>
<keyword evidence="2" id="KW-0547">Nucleotide-binding</keyword>
<dbReference type="InterPro" id="IPR002182">
    <property type="entry name" value="NB-ARC"/>
</dbReference>
<evidence type="ECO:0000256" key="2">
    <source>
        <dbReference type="ARBA" id="ARBA00022741"/>
    </source>
</evidence>
<dbReference type="Pfam" id="PF18052">
    <property type="entry name" value="Rx_N"/>
    <property type="match status" value="1"/>
</dbReference>
<dbReference type="CDD" id="cd14798">
    <property type="entry name" value="RX-CC_like"/>
    <property type="match status" value="1"/>
</dbReference>
<organism evidence="8 9">
    <name type="scientific">Trapa incisa</name>
    <dbReference type="NCBI Taxonomy" id="236973"/>
    <lineage>
        <taxon>Eukaryota</taxon>
        <taxon>Viridiplantae</taxon>
        <taxon>Streptophyta</taxon>
        <taxon>Embryophyta</taxon>
        <taxon>Tracheophyta</taxon>
        <taxon>Spermatophyta</taxon>
        <taxon>Magnoliopsida</taxon>
        <taxon>eudicotyledons</taxon>
        <taxon>Gunneridae</taxon>
        <taxon>Pentapetalae</taxon>
        <taxon>rosids</taxon>
        <taxon>malvids</taxon>
        <taxon>Myrtales</taxon>
        <taxon>Lythraceae</taxon>
        <taxon>Trapa</taxon>
    </lineage>
</organism>
<dbReference type="GO" id="GO:0006952">
    <property type="term" value="P:defense response"/>
    <property type="evidence" value="ECO:0007669"/>
    <property type="project" value="UniProtKB-KW"/>
</dbReference>
<dbReference type="GO" id="GO:0043531">
    <property type="term" value="F:ADP binding"/>
    <property type="evidence" value="ECO:0007669"/>
    <property type="project" value="InterPro"/>
</dbReference>
<dbReference type="PANTHER" id="PTHR36766">
    <property type="entry name" value="PLANT BROAD-SPECTRUM MILDEW RESISTANCE PROTEIN RPW8"/>
    <property type="match status" value="1"/>
</dbReference>
<evidence type="ECO:0000256" key="3">
    <source>
        <dbReference type="ARBA" id="ARBA00022821"/>
    </source>
</evidence>
<protein>
    <recommendedName>
        <fullName evidence="10">Disease resistance protein RGA3</fullName>
    </recommendedName>
</protein>
<evidence type="ECO:0000256" key="4">
    <source>
        <dbReference type="ARBA" id="ARBA00022840"/>
    </source>
</evidence>
<dbReference type="PANTHER" id="PTHR36766:SF70">
    <property type="entry name" value="DISEASE RESISTANCE PROTEIN RGA4"/>
    <property type="match status" value="1"/>
</dbReference>
<keyword evidence="9" id="KW-1185">Reference proteome</keyword>
<evidence type="ECO:0000259" key="7">
    <source>
        <dbReference type="Pfam" id="PF23559"/>
    </source>
</evidence>
<name>A0AAN7JLD6_9MYRT</name>
<dbReference type="InterPro" id="IPR058922">
    <property type="entry name" value="WHD_DRP"/>
</dbReference>
<keyword evidence="4" id="KW-0067">ATP-binding</keyword>
<dbReference type="SUPFAM" id="SSF52540">
    <property type="entry name" value="P-loop containing nucleoside triphosphate hydrolases"/>
    <property type="match status" value="1"/>
</dbReference>
<evidence type="ECO:0000259" key="6">
    <source>
        <dbReference type="Pfam" id="PF18052"/>
    </source>
</evidence>
<accession>A0AAN7JLD6</accession>